<gene>
    <name evidence="1" type="ORF">FD24_GL001821</name>
</gene>
<dbReference type="GeneID" id="49393641"/>
<evidence type="ECO:0000313" key="1">
    <source>
        <dbReference type="EMBL" id="KRK22331.1"/>
    </source>
</evidence>
<comment type="caution">
    <text evidence="1">The sequence shown here is derived from an EMBL/GenBank/DDBJ whole genome shotgun (WGS) entry which is preliminary data.</text>
</comment>
<evidence type="ECO:0000313" key="2">
    <source>
        <dbReference type="Proteomes" id="UP000051020"/>
    </source>
</evidence>
<protein>
    <submittedName>
        <fullName evidence="1">Uncharacterized protein</fullName>
    </submittedName>
</protein>
<name>A0A837R5J1_LACPE</name>
<reference evidence="1 2" key="1">
    <citation type="journal article" date="2015" name="Genome Announc.">
        <title>Expanding the biotechnology potential of lactobacilli through comparative genomics of 213 strains and associated genera.</title>
        <authorList>
            <person name="Sun Z."/>
            <person name="Harris H.M."/>
            <person name="McCann A."/>
            <person name="Guo C."/>
            <person name="Argimon S."/>
            <person name="Zhang W."/>
            <person name="Yang X."/>
            <person name="Jeffery I.B."/>
            <person name="Cooney J.C."/>
            <person name="Kagawa T.F."/>
            <person name="Liu W."/>
            <person name="Song Y."/>
            <person name="Salvetti E."/>
            <person name="Wrobel A."/>
            <person name="Rasinkangas P."/>
            <person name="Parkhill J."/>
            <person name="Rea M.C."/>
            <person name="O'Sullivan O."/>
            <person name="Ritari J."/>
            <person name="Douillard F.P."/>
            <person name="Paul Ross R."/>
            <person name="Yang R."/>
            <person name="Briner A.E."/>
            <person name="Felis G.E."/>
            <person name="de Vos W.M."/>
            <person name="Barrangou R."/>
            <person name="Klaenhammer T.R."/>
            <person name="Caufield P.W."/>
            <person name="Cui Y."/>
            <person name="Zhang H."/>
            <person name="O'Toole P.W."/>
        </authorList>
    </citation>
    <scope>NUCLEOTIDE SEQUENCE [LARGE SCALE GENOMIC DNA]</scope>
    <source>
        <strain evidence="1 2">DSM 20314</strain>
    </source>
</reference>
<dbReference type="Proteomes" id="UP000051020">
    <property type="component" value="Unassembled WGS sequence"/>
</dbReference>
<dbReference type="EMBL" id="AZCU01000023">
    <property type="protein sequence ID" value="KRK22331.1"/>
    <property type="molecule type" value="Genomic_DNA"/>
</dbReference>
<dbReference type="AlphaFoldDB" id="A0A837R5J1"/>
<accession>A0A837R5J1</accession>
<proteinExistence type="predicted"/>
<sequence>MEQSEFNATQTINETCYGLIKQGYSLHDIYDGLGNVMAGIEPKHASKLKVDVDIDTSKVISKLREMGDQAAFYDALDN</sequence>
<organism evidence="1 2">
    <name type="scientific">Lactiplantibacillus pentosus DSM 20314</name>
    <dbReference type="NCBI Taxonomy" id="1423791"/>
    <lineage>
        <taxon>Bacteria</taxon>
        <taxon>Bacillati</taxon>
        <taxon>Bacillota</taxon>
        <taxon>Bacilli</taxon>
        <taxon>Lactobacillales</taxon>
        <taxon>Lactobacillaceae</taxon>
        <taxon>Lactiplantibacillus</taxon>
    </lineage>
</organism>
<dbReference type="RefSeq" id="WP_056953079.1">
    <property type="nucleotide sequence ID" value="NZ_AZCU01000023.1"/>
</dbReference>